<name>A0ABX2H940_9FIRM</name>
<keyword evidence="1" id="KW-0175">Coiled coil</keyword>
<feature type="coiled-coil region" evidence="1">
    <location>
        <begin position="14"/>
        <end position="56"/>
    </location>
</feature>
<dbReference type="EMBL" id="JAAITS010000024">
    <property type="protein sequence ID" value="NSG85680.1"/>
    <property type="molecule type" value="Genomic_DNA"/>
</dbReference>
<dbReference type="RefSeq" id="WP_173736665.1">
    <property type="nucleotide sequence ID" value="NZ_JAAITS010000024.1"/>
</dbReference>
<keyword evidence="3" id="KW-1185">Reference proteome</keyword>
<gene>
    <name evidence="2" type="ORF">G5B17_09580</name>
</gene>
<organism evidence="2 3">
    <name type="scientific">Blautia faecis</name>
    <dbReference type="NCBI Taxonomy" id="871665"/>
    <lineage>
        <taxon>Bacteria</taxon>
        <taxon>Bacillati</taxon>
        <taxon>Bacillota</taxon>
        <taxon>Clostridia</taxon>
        <taxon>Lachnospirales</taxon>
        <taxon>Lachnospiraceae</taxon>
        <taxon>Blautia</taxon>
    </lineage>
</organism>
<evidence type="ECO:0000313" key="2">
    <source>
        <dbReference type="EMBL" id="NSG85680.1"/>
    </source>
</evidence>
<sequence>MMEDFYVPTDIQFKDDLRKEEIKLEELLNLLKNQEYEKLQKKLERDLKRVRESLQD</sequence>
<evidence type="ECO:0008006" key="4">
    <source>
        <dbReference type="Google" id="ProtNLM"/>
    </source>
</evidence>
<dbReference type="Proteomes" id="UP001644719">
    <property type="component" value="Unassembled WGS sequence"/>
</dbReference>
<protein>
    <recommendedName>
        <fullName evidence="4">UVR domain-containing protein</fullName>
    </recommendedName>
</protein>
<comment type="caution">
    <text evidence="2">The sequence shown here is derived from an EMBL/GenBank/DDBJ whole genome shotgun (WGS) entry which is preliminary data.</text>
</comment>
<evidence type="ECO:0000256" key="1">
    <source>
        <dbReference type="SAM" id="Coils"/>
    </source>
</evidence>
<proteinExistence type="predicted"/>
<reference evidence="2 3" key="1">
    <citation type="journal article" date="2020" name="Cell Host Microbe">
        <title>Functional and Genomic Variation between Human-Derived Isolates of Lachnospiraceae Reveals Inter- and Intra-Species Diversity.</title>
        <authorList>
            <person name="Sorbara M.T."/>
            <person name="Littmann E.R."/>
            <person name="Fontana E."/>
            <person name="Moody T.U."/>
            <person name="Kohout C.E."/>
            <person name="Gjonbalaj M."/>
            <person name="Eaton V."/>
            <person name="Seok R."/>
            <person name="Leiner I.M."/>
            <person name="Pamer E.G."/>
        </authorList>
    </citation>
    <scope>NUCLEOTIDE SEQUENCE [LARGE SCALE GENOMIC DNA]</scope>
    <source>
        <strain evidence="2 3">MSK.17.74</strain>
    </source>
</reference>
<accession>A0ABX2H940</accession>
<evidence type="ECO:0000313" key="3">
    <source>
        <dbReference type="Proteomes" id="UP001644719"/>
    </source>
</evidence>